<evidence type="ECO:0000256" key="2">
    <source>
        <dbReference type="SAM" id="MobiDB-lite"/>
    </source>
</evidence>
<evidence type="ECO:0000313" key="5">
    <source>
        <dbReference type="Proteomes" id="UP000316603"/>
    </source>
</evidence>
<protein>
    <submittedName>
        <fullName evidence="4">Transcriptional regulator</fullName>
    </submittedName>
</protein>
<dbReference type="Proteomes" id="UP000316603">
    <property type="component" value="Unassembled WGS sequence"/>
</dbReference>
<feature type="domain" description="HTH merR-type" evidence="3">
    <location>
        <begin position="49"/>
        <end position="118"/>
    </location>
</feature>
<dbReference type="GO" id="GO:0003700">
    <property type="term" value="F:DNA-binding transcription factor activity"/>
    <property type="evidence" value="ECO:0007669"/>
    <property type="project" value="InterPro"/>
</dbReference>
<dbReference type="PANTHER" id="PTHR30204">
    <property type="entry name" value="REDOX-CYCLING DRUG-SENSING TRANSCRIPTIONAL ACTIVATOR SOXR"/>
    <property type="match status" value="1"/>
</dbReference>
<dbReference type="InterPro" id="IPR009061">
    <property type="entry name" value="DNA-bd_dom_put_sf"/>
</dbReference>
<dbReference type="SUPFAM" id="SSF46955">
    <property type="entry name" value="Putative DNA-binding domain"/>
    <property type="match status" value="1"/>
</dbReference>
<reference evidence="4 5" key="1">
    <citation type="submission" date="2019-06" db="EMBL/GenBank/DDBJ databases">
        <title>Sequencing the genomes of 1000 actinobacteria strains.</title>
        <authorList>
            <person name="Klenk H.-P."/>
        </authorList>
    </citation>
    <scope>NUCLEOTIDE SEQUENCE [LARGE SCALE GENOMIC DNA]</scope>
    <source>
        <strain evidence="4 5">DSM 41695</strain>
    </source>
</reference>
<dbReference type="SMART" id="SM00422">
    <property type="entry name" value="HTH_MERR"/>
    <property type="match status" value="1"/>
</dbReference>
<dbReference type="Pfam" id="PF13411">
    <property type="entry name" value="MerR_1"/>
    <property type="match status" value="1"/>
</dbReference>
<dbReference type="InterPro" id="IPR047057">
    <property type="entry name" value="MerR_fam"/>
</dbReference>
<sequence length="273" mass="30108">MAKITPRHFSHGRAESLGGCNSTGGTAILLHMTTETEGPRRRQECEEPTLTIDELAARAGVTVRTVRFYGTKGLLPPPVIGPRRVGHYGREHLARLALIEELQRQGMTLAAIERYLGRLPADLSVRELGIQRAVVASWAPDTTETVTRGELDRRAGRPLTDEEVGRLVAMDVVRRDGDGFGVDAGLLRLGVELLDVPLSQETILAARTALVEHSRAAAHELSRLLRDAVAERDARDVRSLSARMHPLVVQALLTAFQRSLKEELREWLDDDQG</sequence>
<dbReference type="PANTHER" id="PTHR30204:SF93">
    <property type="entry name" value="HTH MERR-TYPE DOMAIN-CONTAINING PROTEIN"/>
    <property type="match status" value="1"/>
</dbReference>
<dbReference type="GO" id="GO:0003677">
    <property type="term" value="F:DNA binding"/>
    <property type="evidence" value="ECO:0007669"/>
    <property type="project" value="UniProtKB-KW"/>
</dbReference>
<evidence type="ECO:0000313" key="4">
    <source>
        <dbReference type="EMBL" id="TWF83845.1"/>
    </source>
</evidence>
<evidence type="ECO:0000259" key="3">
    <source>
        <dbReference type="PROSITE" id="PS50937"/>
    </source>
</evidence>
<accession>A0A561T9R5</accession>
<gene>
    <name evidence="4" type="ORF">FHX78_11777</name>
</gene>
<proteinExistence type="predicted"/>
<dbReference type="OrthoDB" id="6716891at2"/>
<feature type="compositionally biased region" description="Basic residues" evidence="2">
    <location>
        <begin position="1"/>
        <end position="11"/>
    </location>
</feature>
<dbReference type="InterPro" id="IPR000551">
    <property type="entry name" value="MerR-type_HTH_dom"/>
</dbReference>
<feature type="region of interest" description="Disordered" evidence="2">
    <location>
        <begin position="1"/>
        <end position="20"/>
    </location>
</feature>
<name>A0A561T9R5_9ACTN</name>
<dbReference type="EMBL" id="VIWV01000001">
    <property type="protein sequence ID" value="TWF83845.1"/>
    <property type="molecule type" value="Genomic_DNA"/>
</dbReference>
<dbReference type="Gene3D" id="1.10.1660.10">
    <property type="match status" value="1"/>
</dbReference>
<evidence type="ECO:0000256" key="1">
    <source>
        <dbReference type="ARBA" id="ARBA00023125"/>
    </source>
</evidence>
<organism evidence="4 5">
    <name type="scientific">Streptomyces capillispiralis</name>
    <dbReference type="NCBI Taxonomy" id="68182"/>
    <lineage>
        <taxon>Bacteria</taxon>
        <taxon>Bacillati</taxon>
        <taxon>Actinomycetota</taxon>
        <taxon>Actinomycetes</taxon>
        <taxon>Kitasatosporales</taxon>
        <taxon>Streptomycetaceae</taxon>
        <taxon>Streptomyces</taxon>
    </lineage>
</organism>
<dbReference type="PROSITE" id="PS50937">
    <property type="entry name" value="HTH_MERR_2"/>
    <property type="match status" value="1"/>
</dbReference>
<comment type="caution">
    <text evidence="4">The sequence shown here is derived from an EMBL/GenBank/DDBJ whole genome shotgun (WGS) entry which is preliminary data.</text>
</comment>
<keyword evidence="1" id="KW-0238">DNA-binding</keyword>
<dbReference type="PRINTS" id="PR00040">
    <property type="entry name" value="HTHMERR"/>
</dbReference>
<keyword evidence="5" id="KW-1185">Reference proteome</keyword>
<dbReference type="AlphaFoldDB" id="A0A561T9R5"/>